<accession>A0A5A7MQ75</accession>
<evidence type="ECO:0000313" key="7">
    <source>
        <dbReference type="Proteomes" id="UP000322084"/>
    </source>
</evidence>
<dbReference type="RefSeq" id="WP_210431603.1">
    <property type="nucleotide sequence ID" value="NZ_BKCL01000004.1"/>
</dbReference>
<comment type="caution">
    <text evidence="6">The sequence shown here is derived from an EMBL/GenBank/DDBJ whole genome shotgun (WGS) entry which is preliminary data.</text>
</comment>
<evidence type="ECO:0000259" key="4">
    <source>
        <dbReference type="PROSITE" id="PS51462"/>
    </source>
</evidence>
<evidence type="ECO:0000313" key="8">
    <source>
        <dbReference type="Proteomes" id="UP000325187"/>
    </source>
</evidence>
<gene>
    <name evidence="5" type="ORF">JCM17844_16940</name>
    <name evidence="6" type="ORF">JCM17845_04460</name>
</gene>
<dbReference type="InterPro" id="IPR000086">
    <property type="entry name" value="NUDIX_hydrolase_dom"/>
</dbReference>
<protein>
    <recommendedName>
        <fullName evidence="4">Nudix hydrolase domain-containing protein</fullName>
    </recommendedName>
</protein>
<dbReference type="InterPro" id="IPR020476">
    <property type="entry name" value="Nudix_hydrolase"/>
</dbReference>
<dbReference type="EMBL" id="BKCL01000004">
    <property type="protein sequence ID" value="GEQ98057.1"/>
    <property type="molecule type" value="Genomic_DNA"/>
</dbReference>
<evidence type="ECO:0000313" key="6">
    <source>
        <dbReference type="EMBL" id="GEQ99822.1"/>
    </source>
</evidence>
<evidence type="ECO:0000313" key="5">
    <source>
        <dbReference type="EMBL" id="GEQ98057.1"/>
    </source>
</evidence>
<dbReference type="PANTHER" id="PTHR43736">
    <property type="entry name" value="ADP-RIBOSE PYROPHOSPHATASE"/>
    <property type="match status" value="1"/>
</dbReference>
<dbReference type="InterPro" id="IPR020084">
    <property type="entry name" value="NUDIX_hydrolase_CS"/>
</dbReference>
<dbReference type="PROSITE" id="PS51462">
    <property type="entry name" value="NUDIX"/>
    <property type="match status" value="1"/>
</dbReference>
<sequence>MTQAPFDDLSEARINGLLEQAQGLPVSVKAVLLCGEKALVLRQPNGIWELPGGRLDPGEPPLDCLTREIWEETGLESRVAGFLHYWERLKADGTRRFVLIFLSYADCPPEMEHVTLSSEHVDACFVACDALPPAPIFDDYMVAMRMAGNVLEKRSATLLPQDMTP</sequence>
<comment type="cofactor">
    <cofactor evidence="1">
        <name>Mg(2+)</name>
        <dbReference type="ChEBI" id="CHEBI:18420"/>
    </cofactor>
</comment>
<dbReference type="Proteomes" id="UP000325187">
    <property type="component" value="Unassembled WGS sequence"/>
</dbReference>
<dbReference type="PROSITE" id="PS00893">
    <property type="entry name" value="NUDIX_BOX"/>
    <property type="match status" value="1"/>
</dbReference>
<dbReference type="AlphaFoldDB" id="A0A5A7MUZ2"/>
<proteinExistence type="inferred from homology"/>
<dbReference type="PRINTS" id="PR00502">
    <property type="entry name" value="NUDIXFAMILY"/>
</dbReference>
<dbReference type="Pfam" id="PF00293">
    <property type="entry name" value="NUDIX"/>
    <property type="match status" value="1"/>
</dbReference>
<dbReference type="EMBL" id="BKCM01000002">
    <property type="protein sequence ID" value="GEQ99822.1"/>
    <property type="molecule type" value="Genomic_DNA"/>
</dbReference>
<dbReference type="PANTHER" id="PTHR43736:SF1">
    <property type="entry name" value="DIHYDRONEOPTERIN TRIPHOSPHATE DIPHOSPHATASE"/>
    <property type="match status" value="1"/>
</dbReference>
<name>A0A5A7MUZ2_9PROT</name>
<feature type="domain" description="Nudix hydrolase" evidence="4">
    <location>
        <begin position="23"/>
        <end position="148"/>
    </location>
</feature>
<accession>A0A5A7MUZ2</accession>
<dbReference type="Gene3D" id="3.90.79.10">
    <property type="entry name" value="Nucleoside Triphosphate Pyrophosphohydrolase"/>
    <property type="match status" value="1"/>
</dbReference>
<dbReference type="GO" id="GO:0016787">
    <property type="term" value="F:hydrolase activity"/>
    <property type="evidence" value="ECO:0007669"/>
    <property type="project" value="UniProtKB-KW"/>
</dbReference>
<reference evidence="7 8" key="1">
    <citation type="submission" date="2019-09" db="EMBL/GenBank/DDBJ databases">
        <title>NBRP : Genome information of microbial organism related human and environment.</title>
        <authorList>
            <person name="Hattori M."/>
            <person name="Oshima K."/>
            <person name="Inaba H."/>
            <person name="Suda W."/>
            <person name="Sakamoto M."/>
            <person name="Iino T."/>
            <person name="Kitahara M."/>
            <person name="Oshida Y."/>
            <person name="Iida T."/>
            <person name="Kudo T."/>
            <person name="Itoh T."/>
            <person name="Ohkuma M."/>
        </authorList>
    </citation>
    <scope>NUCLEOTIDE SEQUENCE [LARGE SCALE GENOMIC DNA]</scope>
    <source>
        <strain evidence="5 7">Hi-2</strain>
        <strain evidence="6 8">Mie-1</strain>
    </source>
</reference>
<comment type="similarity">
    <text evidence="3">Belongs to the Nudix hydrolase family.</text>
</comment>
<dbReference type="InterPro" id="IPR015797">
    <property type="entry name" value="NUDIX_hydrolase-like_dom_sf"/>
</dbReference>
<organism evidence="6 8">
    <name type="scientific">Iodidimonas gelatinilytica</name>
    <dbReference type="NCBI Taxonomy" id="1236966"/>
    <lineage>
        <taxon>Bacteria</taxon>
        <taxon>Pseudomonadati</taxon>
        <taxon>Pseudomonadota</taxon>
        <taxon>Alphaproteobacteria</taxon>
        <taxon>Iodidimonadales</taxon>
        <taxon>Iodidimonadaceae</taxon>
        <taxon>Iodidimonas</taxon>
    </lineage>
</organism>
<dbReference type="SUPFAM" id="SSF55811">
    <property type="entry name" value="Nudix"/>
    <property type="match status" value="1"/>
</dbReference>
<dbReference type="Proteomes" id="UP000322084">
    <property type="component" value="Unassembled WGS sequence"/>
</dbReference>
<evidence type="ECO:0000256" key="1">
    <source>
        <dbReference type="ARBA" id="ARBA00001946"/>
    </source>
</evidence>
<keyword evidence="8" id="KW-1185">Reference proteome</keyword>
<keyword evidence="2 3" id="KW-0378">Hydrolase</keyword>
<evidence type="ECO:0000256" key="3">
    <source>
        <dbReference type="RuleBase" id="RU003476"/>
    </source>
</evidence>
<evidence type="ECO:0000256" key="2">
    <source>
        <dbReference type="ARBA" id="ARBA00022801"/>
    </source>
</evidence>